<dbReference type="GO" id="GO:0016779">
    <property type="term" value="F:nucleotidyltransferase activity"/>
    <property type="evidence" value="ECO:0007669"/>
    <property type="project" value="UniProtKB-ARBA"/>
</dbReference>
<reference evidence="3 4" key="1">
    <citation type="submission" date="2018-01" db="EMBL/GenBank/DDBJ databases">
        <authorList>
            <person name="Gaut B.S."/>
            <person name="Morton B.R."/>
            <person name="Clegg M.T."/>
            <person name="Duvall M.R."/>
        </authorList>
    </citation>
    <scope>NUCLEOTIDE SEQUENCE [LARGE SCALE GENOMIC DNA]</scope>
    <source>
        <strain evidence="3 4">HR-AV</strain>
    </source>
</reference>
<evidence type="ECO:0000256" key="2">
    <source>
        <dbReference type="ARBA" id="ARBA00023315"/>
    </source>
</evidence>
<dbReference type="SUPFAM" id="SSF51161">
    <property type="entry name" value="Trimeric LpxA-like enzymes"/>
    <property type="match status" value="1"/>
</dbReference>
<dbReference type="Proteomes" id="UP000236893">
    <property type="component" value="Unassembled WGS sequence"/>
</dbReference>
<evidence type="ECO:0000256" key="1">
    <source>
        <dbReference type="ARBA" id="ARBA00022679"/>
    </source>
</evidence>
<dbReference type="EMBL" id="PQVF01000003">
    <property type="protein sequence ID" value="POY37779.1"/>
    <property type="molecule type" value="Genomic_DNA"/>
</dbReference>
<dbReference type="InterPro" id="IPR050065">
    <property type="entry name" value="GlmU-like"/>
</dbReference>
<keyword evidence="1 3" id="KW-0808">Transferase</keyword>
<evidence type="ECO:0000313" key="3">
    <source>
        <dbReference type="EMBL" id="POY37779.1"/>
    </source>
</evidence>
<dbReference type="AlphaFoldDB" id="A0A2S5A642"/>
<protein>
    <submittedName>
        <fullName evidence="3">Glucose-1-phosphate thymidylyltransferase</fullName>
    </submittedName>
</protein>
<dbReference type="InterPro" id="IPR023917">
    <property type="entry name" value="Bifunctiontional_GlmU_bac-type"/>
</dbReference>
<dbReference type="OrthoDB" id="9784832at2"/>
<evidence type="ECO:0000313" key="4">
    <source>
        <dbReference type="Proteomes" id="UP000236893"/>
    </source>
</evidence>
<name>A0A2S5A642_9SPHI</name>
<keyword evidence="4" id="KW-1185">Reference proteome</keyword>
<dbReference type="RefSeq" id="WP_103787910.1">
    <property type="nucleotide sequence ID" value="NZ_PQVF01000003.1"/>
</dbReference>
<dbReference type="PANTHER" id="PTHR43584">
    <property type="entry name" value="NUCLEOTIDYL TRANSFERASE"/>
    <property type="match status" value="1"/>
</dbReference>
<gene>
    <name evidence="3" type="ORF">C3K47_04400</name>
</gene>
<proteinExistence type="predicted"/>
<dbReference type="Pfam" id="PF13562">
    <property type="entry name" value="NTP_transf_4"/>
    <property type="match status" value="1"/>
</dbReference>
<accession>A0A2S5A642</accession>
<sequence>MRNYILFDDKTIRRQLLPLTFTRPIADLRIGIFTIRQKWETLLKQQLSTFTEDYLQEKFPLILEEDNVFINGAIIPNDLLVKHIQQLKPGECIGHNELLIAAFVTKEQFASFNFTSIFDNYSEDFYSLRFPEDIFQFNDKAIRDDFKRLTANKNSQRFPTEAHILGNELFIEEGAKVGFAYINTQTGPVYIGKNAEIMEGAMIRGPFAAGEGTVVKMGAKIYGATTLGPNTVVGGELKNCVFIGNSNKGHDGYLGDSVIGEWCNMGADTNNSNLKNNFGNVKVWSYATGSLRDTNLMKYGVIMADHTKTAINTMLNTGTVTGLGCSIATMGFPPKFVTDFSWLQNEVTAEFDFEKFCKAASAMMQTKKTEFNAVEKRILEFIFTHTRTHKLFY</sequence>
<organism evidence="3 4">
    <name type="scientific">Solitalea longa</name>
    <dbReference type="NCBI Taxonomy" id="2079460"/>
    <lineage>
        <taxon>Bacteria</taxon>
        <taxon>Pseudomonadati</taxon>
        <taxon>Bacteroidota</taxon>
        <taxon>Sphingobacteriia</taxon>
        <taxon>Sphingobacteriales</taxon>
        <taxon>Sphingobacteriaceae</taxon>
        <taxon>Solitalea</taxon>
    </lineage>
</organism>
<dbReference type="GO" id="GO:0016746">
    <property type="term" value="F:acyltransferase activity"/>
    <property type="evidence" value="ECO:0007669"/>
    <property type="project" value="UniProtKB-KW"/>
</dbReference>
<keyword evidence="2" id="KW-0012">Acyltransferase</keyword>
<dbReference type="Gene3D" id="2.160.10.10">
    <property type="entry name" value="Hexapeptide repeat proteins"/>
    <property type="match status" value="1"/>
</dbReference>
<dbReference type="InterPro" id="IPR011004">
    <property type="entry name" value="Trimer_LpxA-like_sf"/>
</dbReference>
<comment type="caution">
    <text evidence="3">The sequence shown here is derived from an EMBL/GenBank/DDBJ whole genome shotgun (WGS) entry which is preliminary data.</text>
</comment>
<dbReference type="NCBIfam" id="TIGR03991">
    <property type="entry name" value="alt_bact_glmU"/>
    <property type="match status" value="1"/>
</dbReference>